<reference evidence="2 4" key="1">
    <citation type="submission" date="2018-04" db="EMBL/GenBank/DDBJ databases">
        <title>Whole genome sequencing of Morganella morganii AR_0133.</title>
        <authorList>
            <person name="Conlan S."/>
            <person name="Thomas P.J."/>
            <person name="Mullikin J."/>
            <person name="Frank K.M."/>
            <person name="Segre J.A."/>
        </authorList>
    </citation>
    <scope>NUCLEOTIDE SEQUENCE [LARGE SCALE GENOMIC DNA]</scope>
    <source>
        <strain evidence="2 4">AR_0133</strain>
    </source>
</reference>
<dbReference type="EMBL" id="JAPKIY010000046">
    <property type="protein sequence ID" value="MDS0900114.1"/>
    <property type="molecule type" value="Genomic_DNA"/>
</dbReference>
<dbReference type="AlphaFoldDB" id="A0AAE4FHJ6"/>
<feature type="domain" description="Zinc finger Ogr/Delta-type" evidence="1">
    <location>
        <begin position="3"/>
        <end position="48"/>
    </location>
</feature>
<sequence>MMRCPLCSNPAYTRSSREFTNETKERYNQCRNINCGATFVSHETLVKFITKPQIIDAVEPH</sequence>
<evidence type="ECO:0000259" key="1">
    <source>
        <dbReference type="Pfam" id="PF04606"/>
    </source>
</evidence>
<organism evidence="3 5">
    <name type="scientific">Morganella morganii</name>
    <name type="common">Proteus morganii</name>
    <dbReference type="NCBI Taxonomy" id="582"/>
    <lineage>
        <taxon>Bacteria</taxon>
        <taxon>Pseudomonadati</taxon>
        <taxon>Pseudomonadota</taxon>
        <taxon>Gammaproteobacteria</taxon>
        <taxon>Enterobacterales</taxon>
        <taxon>Morganellaceae</taxon>
        <taxon>Morganella</taxon>
    </lineage>
</organism>
<gene>
    <name evidence="2" type="ORF">AM380_13095</name>
    <name evidence="3" type="ORF">OSC06_19335</name>
</gene>
<accession>A0AAE4FHJ6</accession>
<dbReference type="EMBL" id="CP028956">
    <property type="protein sequence ID" value="AWC94507.1"/>
    <property type="molecule type" value="Genomic_DNA"/>
</dbReference>
<evidence type="ECO:0000313" key="4">
    <source>
        <dbReference type="Proteomes" id="UP000244682"/>
    </source>
</evidence>
<evidence type="ECO:0000313" key="2">
    <source>
        <dbReference type="EMBL" id="AWC94507.1"/>
    </source>
</evidence>
<dbReference type="Pfam" id="PF04606">
    <property type="entry name" value="Ogr_Delta"/>
    <property type="match status" value="1"/>
</dbReference>
<name>A0AAE4FHJ6_MORMO</name>
<dbReference type="RefSeq" id="WP_108656618.1">
    <property type="nucleotide sequence ID" value="NZ_CP028956.1"/>
</dbReference>
<dbReference type="Proteomes" id="UP001182247">
    <property type="component" value="Unassembled WGS sequence"/>
</dbReference>
<dbReference type="Proteomes" id="UP000244682">
    <property type="component" value="Chromosome"/>
</dbReference>
<protein>
    <submittedName>
        <fullName evidence="3">Ogr/Delta-like zinc finger family protein</fullName>
    </submittedName>
    <submittedName>
        <fullName evidence="2">Transcriptional regulator</fullName>
    </submittedName>
</protein>
<dbReference type="InterPro" id="IPR007684">
    <property type="entry name" value="Znf_Ogr/Delta"/>
</dbReference>
<reference evidence="3" key="2">
    <citation type="submission" date="2023-02" db="EMBL/GenBank/DDBJ databases">
        <title>Detection, antimicrobial susceptibility and genomic characterization of NDM-producing species of Morganellaceae, Yersiniaceae, and Enterobacteriaceae other than Klebsiella.</title>
        <authorList>
            <person name="Camargo C.H."/>
            <person name="Sacchi C.T."/>
            <person name="Campos K.R."/>
        </authorList>
    </citation>
    <scope>NUCLEOTIDE SEQUENCE</scope>
    <source>
        <strain evidence="3">1189_21</strain>
    </source>
</reference>
<evidence type="ECO:0000313" key="5">
    <source>
        <dbReference type="Proteomes" id="UP001182247"/>
    </source>
</evidence>
<evidence type="ECO:0000313" key="3">
    <source>
        <dbReference type="EMBL" id="MDS0900114.1"/>
    </source>
</evidence>
<proteinExistence type="predicted"/>